<dbReference type="InterPro" id="IPR036390">
    <property type="entry name" value="WH_DNA-bd_sf"/>
</dbReference>
<dbReference type="RefSeq" id="WP_093750785.1">
    <property type="nucleotide sequence ID" value="NZ_BSYN01000002.1"/>
</dbReference>
<dbReference type="EMBL" id="FNNG01000002">
    <property type="protein sequence ID" value="SDW38831.1"/>
    <property type="molecule type" value="Genomic_DNA"/>
</dbReference>
<dbReference type="SUPFAM" id="SSF55781">
    <property type="entry name" value="GAF domain-like"/>
    <property type="match status" value="1"/>
</dbReference>
<evidence type="ECO:0000256" key="5">
    <source>
        <dbReference type="ARBA" id="ARBA00055319"/>
    </source>
</evidence>
<dbReference type="SUPFAM" id="SSF46785">
    <property type="entry name" value="Winged helix' DNA-binding domain"/>
    <property type="match status" value="1"/>
</dbReference>
<dbReference type="InterPro" id="IPR036388">
    <property type="entry name" value="WH-like_DNA-bd_sf"/>
</dbReference>
<keyword evidence="9" id="KW-1185">Reference proteome</keyword>
<dbReference type="InterPro" id="IPR002571">
    <property type="entry name" value="HrcA"/>
</dbReference>
<dbReference type="AlphaFoldDB" id="A0A1H2T4M1"/>
<evidence type="ECO:0000313" key="8">
    <source>
        <dbReference type="EMBL" id="SDW38831.1"/>
    </source>
</evidence>
<evidence type="ECO:0000256" key="6">
    <source>
        <dbReference type="HAMAP-Rule" id="MF_00081"/>
    </source>
</evidence>
<dbReference type="OrthoDB" id="9783139at2"/>
<evidence type="ECO:0000256" key="2">
    <source>
        <dbReference type="ARBA" id="ARBA00023015"/>
    </source>
</evidence>
<proteinExistence type="inferred from homology"/>
<dbReference type="HAMAP" id="MF_00081">
    <property type="entry name" value="HrcA"/>
    <property type="match status" value="1"/>
</dbReference>
<gene>
    <name evidence="6" type="primary">hrcA</name>
    <name evidence="8" type="ORF">SAMN05660923_00629</name>
</gene>
<dbReference type="Pfam" id="PF01628">
    <property type="entry name" value="HrcA"/>
    <property type="match status" value="1"/>
</dbReference>
<keyword evidence="1 6" id="KW-0678">Repressor</keyword>
<dbReference type="InterPro" id="IPR023120">
    <property type="entry name" value="WHTH_transcript_rep_HrcA_IDD"/>
</dbReference>
<dbReference type="Gene3D" id="3.30.390.60">
    <property type="entry name" value="Heat-inducible transcription repressor hrca homolog, domain 3"/>
    <property type="match status" value="1"/>
</dbReference>
<dbReference type="FunFam" id="1.10.10.10:FF:000049">
    <property type="entry name" value="Heat-inducible transcription repressor HrcA"/>
    <property type="match status" value="1"/>
</dbReference>
<keyword evidence="3 6" id="KW-0346">Stress response</keyword>
<reference evidence="8 9" key="1">
    <citation type="submission" date="2016-10" db="EMBL/GenBank/DDBJ databases">
        <authorList>
            <person name="de Groot N.N."/>
        </authorList>
    </citation>
    <scope>NUCLEOTIDE SEQUENCE [LARGE SCALE GENOMIC DNA]</scope>
    <source>
        <strain evidence="8 9">DSM 23310</strain>
    </source>
</reference>
<accession>A0A1H2T4M1</accession>
<dbReference type="GO" id="GO:0003677">
    <property type="term" value="F:DNA binding"/>
    <property type="evidence" value="ECO:0007669"/>
    <property type="project" value="InterPro"/>
</dbReference>
<feature type="domain" description="Heat-inducible transcription repressor HrcA C-terminal" evidence="7">
    <location>
        <begin position="106"/>
        <end position="326"/>
    </location>
</feature>
<evidence type="ECO:0000256" key="4">
    <source>
        <dbReference type="ARBA" id="ARBA00023163"/>
    </source>
</evidence>
<evidence type="ECO:0000313" key="9">
    <source>
        <dbReference type="Proteomes" id="UP000198828"/>
    </source>
</evidence>
<name>A0A1H2T4M1_9FIRM</name>
<comment type="function">
    <text evidence="5 6">Negative regulator of class I heat shock genes (grpE-dnaK-dnaJ and groELS operons). Prevents heat-shock induction of these operons.</text>
</comment>
<keyword evidence="4 6" id="KW-0804">Transcription</keyword>
<dbReference type="PANTHER" id="PTHR34824:SF1">
    <property type="entry name" value="HEAT-INDUCIBLE TRANSCRIPTION REPRESSOR HRCA"/>
    <property type="match status" value="1"/>
</dbReference>
<dbReference type="PANTHER" id="PTHR34824">
    <property type="entry name" value="HEAT-INDUCIBLE TRANSCRIPTION REPRESSOR HRCA"/>
    <property type="match status" value="1"/>
</dbReference>
<sequence length="347" mass="39672">MLDERKIKVLYAIIDSYLMTAEPIGSRTISKNYNLGVSSATIRNEMSDLEELGYLSKPHTSSGRIPSDKAYRLYVDQLLKTQKLKIDMDKKEKIKQILTKESKEIDQLIQNAAKVLSAITHYTALAISPQLKKVRLKHIQLIPLDATEILLVLVGEKGIVKNTMFKVEQEIPDNQLNRITNFLNHRLKGLTIDHIGKTIEKAIIEEMYEFKDIIDKIIPIIDKSLETMENVEVYSDGITKIFDFPEYKDLDKARSFISFIEDKELLFDLLMNNPMENWIEITIGGENIYEPLKDCSVITTTYKLGDMTIGRIGVIGPTRMDYATTINALQLFSMNLTEILTMLMGKK</sequence>
<protein>
    <recommendedName>
        <fullName evidence="6">Heat-inducible transcription repressor HrcA</fullName>
    </recommendedName>
</protein>
<evidence type="ECO:0000259" key="7">
    <source>
        <dbReference type="Pfam" id="PF01628"/>
    </source>
</evidence>
<dbReference type="NCBIfam" id="TIGR00331">
    <property type="entry name" value="hrcA"/>
    <property type="match status" value="1"/>
</dbReference>
<dbReference type="Proteomes" id="UP000198828">
    <property type="component" value="Unassembled WGS sequence"/>
</dbReference>
<dbReference type="PIRSF" id="PIRSF005485">
    <property type="entry name" value="HrcA"/>
    <property type="match status" value="1"/>
</dbReference>
<evidence type="ECO:0000256" key="3">
    <source>
        <dbReference type="ARBA" id="ARBA00023016"/>
    </source>
</evidence>
<dbReference type="Gene3D" id="1.10.10.10">
    <property type="entry name" value="Winged helix-like DNA-binding domain superfamily/Winged helix DNA-binding domain"/>
    <property type="match status" value="1"/>
</dbReference>
<dbReference type="Gene3D" id="3.30.450.40">
    <property type="match status" value="1"/>
</dbReference>
<evidence type="ECO:0000256" key="1">
    <source>
        <dbReference type="ARBA" id="ARBA00022491"/>
    </source>
</evidence>
<organism evidence="8 9">
    <name type="scientific">Tepidimicrobium xylanilyticum</name>
    <dbReference type="NCBI Taxonomy" id="1123352"/>
    <lineage>
        <taxon>Bacteria</taxon>
        <taxon>Bacillati</taxon>
        <taxon>Bacillota</taxon>
        <taxon>Tissierellia</taxon>
        <taxon>Tissierellales</taxon>
        <taxon>Tepidimicrobiaceae</taxon>
        <taxon>Tepidimicrobium</taxon>
    </lineage>
</organism>
<dbReference type="InterPro" id="IPR029016">
    <property type="entry name" value="GAF-like_dom_sf"/>
</dbReference>
<keyword evidence="2 6" id="KW-0805">Transcription regulation</keyword>
<dbReference type="GO" id="GO:0045892">
    <property type="term" value="P:negative regulation of DNA-templated transcription"/>
    <property type="evidence" value="ECO:0007669"/>
    <property type="project" value="UniProtKB-UniRule"/>
</dbReference>
<dbReference type="InterPro" id="IPR021153">
    <property type="entry name" value="HrcA_C"/>
</dbReference>
<comment type="similarity">
    <text evidence="6">Belongs to the HrcA family.</text>
</comment>